<evidence type="ECO:0000256" key="1">
    <source>
        <dbReference type="SAM" id="MobiDB-lite"/>
    </source>
</evidence>
<feature type="compositionally biased region" description="Polar residues" evidence="1">
    <location>
        <begin position="62"/>
        <end position="77"/>
    </location>
</feature>
<gene>
    <name evidence="3" type="ORF">FA14DRAFT_81623</name>
</gene>
<evidence type="ECO:0000313" key="3">
    <source>
        <dbReference type="EMBL" id="PWN33118.1"/>
    </source>
</evidence>
<feature type="compositionally biased region" description="Polar residues" evidence="1">
    <location>
        <begin position="90"/>
        <end position="103"/>
    </location>
</feature>
<dbReference type="InterPro" id="IPR036273">
    <property type="entry name" value="CRAL/TRIO_N_dom_sf"/>
</dbReference>
<feature type="region of interest" description="Disordered" evidence="1">
    <location>
        <begin position="38"/>
        <end position="130"/>
    </location>
</feature>
<dbReference type="SUPFAM" id="SSF46938">
    <property type="entry name" value="CRAL/TRIO N-terminal domain"/>
    <property type="match status" value="1"/>
</dbReference>
<dbReference type="InParanoid" id="A0A316V7W6"/>
<dbReference type="InterPro" id="IPR011074">
    <property type="entry name" value="CRAL/TRIO_N_dom"/>
</dbReference>
<dbReference type="InterPro" id="IPR036865">
    <property type="entry name" value="CRAL-TRIO_dom_sf"/>
</dbReference>
<evidence type="ECO:0000313" key="4">
    <source>
        <dbReference type="Proteomes" id="UP000245771"/>
    </source>
</evidence>
<accession>A0A316V7W6</accession>
<dbReference type="Pfam" id="PF03765">
    <property type="entry name" value="CRAL_TRIO_N"/>
    <property type="match status" value="1"/>
</dbReference>
<name>A0A316V7W6_9BASI</name>
<sequence>MTSHQVDLTGTRDNLTPSQSRALYRLWHRFFRLCEMPAGSLGGTNDTVENNKKASSKEVAKQISTSSLGEKSTQNDAKNYGRRSEDLLRNSASRAGSSATTDASYGKPLQRQSSSVRQIDERGSHIPKDDRVKDELKTLEEAKEMREFLERYGGERLRQIFWEMVKGEHPDAIMLRFLRARKWNVDRAIAVIGSTAAFRADNDVAAILRGGELALTSTRGGQNMLANGISYIYGATSIGEPVYIIEVGNHFSHNQTQQELKKGVIFLQETLQLLMPPPIERKVVIFNMNEFGIRNMDWWCVFFMVKTMESYYVETLARVYVHGAPWIFKPIWAILKPLLDPVVRDKVRLTFSAEELAEHVPFNHLPKGTMRGGMDWKFEWPAPDPHENDLQLDTATRDTLQQEYMAVAAEFEAATKEIATMYARASLMRRRDTSSRRGGVRQDYSLSSDEEDEDVLYNSQSRRPSDGTILGSGGQTNPNTSTEDIGTSLKAKRDVLATKLRVAFLRLRPYIVGKSMADRWGVTKDDGRIVWKYKSVDGEEEEQVLGEGTTLHELQRNLEMIEEAYAQNQANNDIDSASSSHRRTPTLPSALSSSQLPGQQMANTSNSALATAPPGSPNEMNRRQQRLKNRSRPSSGALEVNEAANGTSPNSKENGNASSAEQLSEALQSKANMQNDPHDATDGSNSPVPVHPLHQSAISQDK</sequence>
<dbReference type="FunCoup" id="A0A316V7W6">
    <property type="interactions" value="92"/>
</dbReference>
<feature type="compositionally biased region" description="Basic and acidic residues" evidence="1">
    <location>
        <begin position="118"/>
        <end position="130"/>
    </location>
</feature>
<dbReference type="InterPro" id="IPR001251">
    <property type="entry name" value="CRAL-TRIO_dom"/>
</dbReference>
<dbReference type="GeneID" id="37024724"/>
<feature type="region of interest" description="Disordered" evidence="1">
    <location>
        <begin position="573"/>
        <end position="702"/>
    </location>
</feature>
<dbReference type="RefSeq" id="XP_025353420.1">
    <property type="nucleotide sequence ID" value="XM_025502943.1"/>
</dbReference>
<dbReference type="PROSITE" id="PS50191">
    <property type="entry name" value="CRAL_TRIO"/>
    <property type="match status" value="1"/>
</dbReference>
<dbReference type="OrthoDB" id="43460at2759"/>
<dbReference type="CDD" id="cd00170">
    <property type="entry name" value="SEC14"/>
    <property type="match status" value="1"/>
</dbReference>
<dbReference type="InterPro" id="IPR052432">
    <property type="entry name" value="PITP/CRAL-TRIO"/>
</dbReference>
<feature type="compositionally biased region" description="Polar residues" evidence="1">
    <location>
        <begin position="644"/>
        <end position="675"/>
    </location>
</feature>
<feature type="compositionally biased region" description="Basic and acidic residues" evidence="1">
    <location>
        <begin position="49"/>
        <end position="60"/>
    </location>
</feature>
<keyword evidence="4" id="KW-1185">Reference proteome</keyword>
<feature type="domain" description="CRAL-TRIO" evidence="2">
    <location>
        <begin position="232"/>
        <end position="367"/>
    </location>
</feature>
<dbReference type="EMBL" id="KZ819605">
    <property type="protein sequence ID" value="PWN33118.1"/>
    <property type="molecule type" value="Genomic_DNA"/>
</dbReference>
<dbReference type="SMART" id="SM01100">
    <property type="entry name" value="CRAL_TRIO_N"/>
    <property type="match status" value="1"/>
</dbReference>
<dbReference type="PANTHER" id="PTHR46590:SF1">
    <property type="entry name" value="PHOSPHATIDYLINOSITOL TRANSFER PROTEIN CSR1"/>
    <property type="match status" value="1"/>
</dbReference>
<dbReference type="AlphaFoldDB" id="A0A316V7W6"/>
<evidence type="ECO:0000259" key="2">
    <source>
        <dbReference type="PROSITE" id="PS50191"/>
    </source>
</evidence>
<feature type="region of interest" description="Disordered" evidence="1">
    <location>
        <begin position="432"/>
        <end position="486"/>
    </location>
</feature>
<feature type="compositionally biased region" description="Polar residues" evidence="1">
    <location>
        <begin position="475"/>
        <end position="485"/>
    </location>
</feature>
<dbReference type="SUPFAM" id="SSF52087">
    <property type="entry name" value="CRAL/TRIO domain"/>
    <property type="match status" value="1"/>
</dbReference>
<dbReference type="Pfam" id="PF00650">
    <property type="entry name" value="CRAL_TRIO"/>
    <property type="match status" value="1"/>
</dbReference>
<protein>
    <recommendedName>
        <fullName evidence="2">CRAL-TRIO domain-containing protein</fullName>
    </recommendedName>
</protein>
<dbReference type="Proteomes" id="UP000245771">
    <property type="component" value="Unassembled WGS sequence"/>
</dbReference>
<feature type="compositionally biased region" description="Polar residues" evidence="1">
    <location>
        <begin position="586"/>
        <end position="609"/>
    </location>
</feature>
<dbReference type="PANTHER" id="PTHR46590">
    <property type="entry name" value="PHOSPHATIDYLINOSITOL TRANSFER PROTEIN CSR1-RELATED"/>
    <property type="match status" value="1"/>
</dbReference>
<reference evidence="3 4" key="1">
    <citation type="journal article" date="2018" name="Mol. Biol. Evol.">
        <title>Broad Genomic Sampling Reveals a Smut Pathogenic Ancestry of the Fungal Clade Ustilaginomycotina.</title>
        <authorList>
            <person name="Kijpornyongpan T."/>
            <person name="Mondo S.J."/>
            <person name="Barry K."/>
            <person name="Sandor L."/>
            <person name="Lee J."/>
            <person name="Lipzen A."/>
            <person name="Pangilinan J."/>
            <person name="LaButti K."/>
            <person name="Hainaut M."/>
            <person name="Henrissat B."/>
            <person name="Grigoriev I.V."/>
            <person name="Spatafora J.W."/>
            <person name="Aime M.C."/>
        </authorList>
    </citation>
    <scope>NUCLEOTIDE SEQUENCE [LARGE SCALE GENOMIC DNA]</scope>
    <source>
        <strain evidence="3 4">MCA 3882</strain>
    </source>
</reference>
<dbReference type="Gene3D" id="3.40.525.10">
    <property type="entry name" value="CRAL-TRIO lipid binding domain"/>
    <property type="match status" value="1"/>
</dbReference>
<dbReference type="SMART" id="SM00516">
    <property type="entry name" value="SEC14"/>
    <property type="match status" value="1"/>
</dbReference>
<proteinExistence type="predicted"/>
<organism evidence="3 4">
    <name type="scientific">Meira miltonrushii</name>
    <dbReference type="NCBI Taxonomy" id="1280837"/>
    <lineage>
        <taxon>Eukaryota</taxon>
        <taxon>Fungi</taxon>
        <taxon>Dikarya</taxon>
        <taxon>Basidiomycota</taxon>
        <taxon>Ustilaginomycotina</taxon>
        <taxon>Exobasidiomycetes</taxon>
        <taxon>Exobasidiales</taxon>
        <taxon>Brachybasidiaceae</taxon>
        <taxon>Meira</taxon>
    </lineage>
</organism>